<gene>
    <name evidence="1" type="ORF">M9H77_18946</name>
</gene>
<sequence>MGLTIYLGIERGNIACHKSEARHLTPYCERDASQDGLLEMRLFGEAKSISGHQTLQLMRSPTCLEDRPDAENDTREQIPHRQEDKRLPSQGTSWPTGNTSETWESNPTRSQKIHTGGRDLFSATEKKKEHIRLGITE</sequence>
<accession>A0ACC0B8Y6</accession>
<evidence type="ECO:0000313" key="2">
    <source>
        <dbReference type="Proteomes" id="UP001060085"/>
    </source>
</evidence>
<dbReference type="Proteomes" id="UP001060085">
    <property type="component" value="Linkage Group LG04"/>
</dbReference>
<protein>
    <submittedName>
        <fullName evidence="1">Uncharacterized protein</fullName>
    </submittedName>
</protein>
<name>A0ACC0B8Y6_CATRO</name>
<keyword evidence="2" id="KW-1185">Reference proteome</keyword>
<evidence type="ECO:0000313" key="1">
    <source>
        <dbReference type="EMBL" id="KAI5669093.1"/>
    </source>
</evidence>
<organism evidence="1 2">
    <name type="scientific">Catharanthus roseus</name>
    <name type="common">Madagascar periwinkle</name>
    <name type="synonym">Vinca rosea</name>
    <dbReference type="NCBI Taxonomy" id="4058"/>
    <lineage>
        <taxon>Eukaryota</taxon>
        <taxon>Viridiplantae</taxon>
        <taxon>Streptophyta</taxon>
        <taxon>Embryophyta</taxon>
        <taxon>Tracheophyta</taxon>
        <taxon>Spermatophyta</taxon>
        <taxon>Magnoliopsida</taxon>
        <taxon>eudicotyledons</taxon>
        <taxon>Gunneridae</taxon>
        <taxon>Pentapetalae</taxon>
        <taxon>asterids</taxon>
        <taxon>lamiids</taxon>
        <taxon>Gentianales</taxon>
        <taxon>Apocynaceae</taxon>
        <taxon>Rauvolfioideae</taxon>
        <taxon>Vinceae</taxon>
        <taxon>Catharanthinae</taxon>
        <taxon>Catharanthus</taxon>
    </lineage>
</organism>
<dbReference type="EMBL" id="CM044704">
    <property type="protein sequence ID" value="KAI5669093.1"/>
    <property type="molecule type" value="Genomic_DNA"/>
</dbReference>
<reference evidence="2" key="1">
    <citation type="journal article" date="2023" name="Nat. Plants">
        <title>Single-cell RNA sequencing provides a high-resolution roadmap for understanding the multicellular compartmentation of specialized metabolism.</title>
        <authorList>
            <person name="Sun S."/>
            <person name="Shen X."/>
            <person name="Li Y."/>
            <person name="Li Y."/>
            <person name="Wang S."/>
            <person name="Li R."/>
            <person name="Zhang H."/>
            <person name="Shen G."/>
            <person name="Guo B."/>
            <person name="Wei J."/>
            <person name="Xu J."/>
            <person name="St-Pierre B."/>
            <person name="Chen S."/>
            <person name="Sun C."/>
        </authorList>
    </citation>
    <scope>NUCLEOTIDE SEQUENCE [LARGE SCALE GENOMIC DNA]</scope>
</reference>
<proteinExistence type="predicted"/>
<comment type="caution">
    <text evidence="1">The sequence shown here is derived from an EMBL/GenBank/DDBJ whole genome shotgun (WGS) entry which is preliminary data.</text>
</comment>